<dbReference type="PROSITE" id="PS50961">
    <property type="entry name" value="HTH_LA"/>
    <property type="match status" value="1"/>
</dbReference>
<feature type="compositionally biased region" description="Basic and acidic residues" evidence="3">
    <location>
        <begin position="83"/>
        <end position="101"/>
    </location>
</feature>
<dbReference type="GO" id="GO:0000339">
    <property type="term" value="F:RNA cap binding"/>
    <property type="evidence" value="ECO:0007669"/>
    <property type="project" value="InterPro"/>
</dbReference>
<reference evidence="5" key="1">
    <citation type="submission" date="2019-11" db="UniProtKB">
        <authorList>
            <consortium name="WormBaseParasite"/>
        </authorList>
    </citation>
    <scope>IDENTIFICATION</scope>
</reference>
<feature type="domain" description="HTH La-type RNA-binding" evidence="4">
    <location>
        <begin position="338"/>
        <end position="429"/>
    </location>
</feature>
<feature type="compositionally biased region" description="Polar residues" evidence="3">
    <location>
        <begin position="768"/>
        <end position="782"/>
    </location>
</feature>
<feature type="compositionally biased region" description="Basic and acidic residues" evidence="3">
    <location>
        <begin position="1206"/>
        <end position="1217"/>
    </location>
</feature>
<feature type="compositionally biased region" description="Polar residues" evidence="3">
    <location>
        <begin position="18"/>
        <end position="29"/>
    </location>
</feature>
<dbReference type="SMART" id="SM00684">
    <property type="entry name" value="DM15"/>
    <property type="match status" value="3"/>
</dbReference>
<dbReference type="InterPro" id="IPR045180">
    <property type="entry name" value="La_dom_prot"/>
</dbReference>
<dbReference type="AlphaFoldDB" id="A0A5K3F575"/>
<dbReference type="GO" id="GO:0048255">
    <property type="term" value="P:mRNA stabilization"/>
    <property type="evidence" value="ECO:0007669"/>
    <property type="project" value="InterPro"/>
</dbReference>
<feature type="compositionally biased region" description="Polar residues" evidence="3">
    <location>
        <begin position="1228"/>
        <end position="1237"/>
    </location>
</feature>
<evidence type="ECO:0000256" key="1">
    <source>
        <dbReference type="ARBA" id="ARBA00022884"/>
    </source>
</evidence>
<dbReference type="Gene3D" id="1.10.10.10">
    <property type="entry name" value="Winged helix-like DNA-binding domain superfamily/Winged helix DNA-binding domain"/>
    <property type="match status" value="1"/>
</dbReference>
<feature type="region of interest" description="Disordered" evidence="3">
    <location>
        <begin position="1185"/>
        <end position="1265"/>
    </location>
</feature>
<feature type="region of interest" description="Disordered" evidence="3">
    <location>
        <begin position="1"/>
        <end position="209"/>
    </location>
</feature>
<keyword evidence="1 2" id="KW-0694">RNA-binding</keyword>
<feature type="region of interest" description="Disordered" evidence="3">
    <location>
        <begin position="768"/>
        <end position="820"/>
    </location>
</feature>
<protein>
    <submittedName>
        <fullName evidence="5">HTH La-type RNA-binding domain-containing protein</fullName>
    </submittedName>
</protein>
<feature type="compositionally biased region" description="Polar residues" evidence="3">
    <location>
        <begin position="187"/>
        <end position="203"/>
    </location>
</feature>
<organism evidence="5">
    <name type="scientific">Mesocestoides corti</name>
    <name type="common">Flatworm</name>
    <dbReference type="NCBI Taxonomy" id="53468"/>
    <lineage>
        <taxon>Eukaryota</taxon>
        <taxon>Metazoa</taxon>
        <taxon>Spiralia</taxon>
        <taxon>Lophotrochozoa</taxon>
        <taxon>Platyhelminthes</taxon>
        <taxon>Cestoda</taxon>
        <taxon>Eucestoda</taxon>
        <taxon>Cyclophyllidea</taxon>
        <taxon>Mesocestoididae</taxon>
        <taxon>Mesocestoides</taxon>
    </lineage>
</organism>
<proteinExistence type="predicted"/>
<evidence type="ECO:0000256" key="2">
    <source>
        <dbReference type="PROSITE-ProRule" id="PRU00332"/>
    </source>
</evidence>
<name>A0A5K3F575_MESCO</name>
<dbReference type="InterPro" id="IPR036388">
    <property type="entry name" value="WH-like_DNA-bd_sf"/>
</dbReference>
<feature type="compositionally biased region" description="Basic and acidic residues" evidence="3">
    <location>
        <begin position="447"/>
        <end position="458"/>
    </location>
</feature>
<evidence type="ECO:0000256" key="3">
    <source>
        <dbReference type="SAM" id="MobiDB-lite"/>
    </source>
</evidence>
<evidence type="ECO:0000313" key="5">
    <source>
        <dbReference type="WBParaSite" id="MCU_005587-RB"/>
    </source>
</evidence>
<evidence type="ECO:0000259" key="4">
    <source>
        <dbReference type="PROSITE" id="PS50961"/>
    </source>
</evidence>
<dbReference type="PANTHER" id="PTHR22792">
    <property type="entry name" value="LUPUS LA PROTEIN-RELATED"/>
    <property type="match status" value="1"/>
</dbReference>
<accession>A0A5K3F575</accession>
<dbReference type="InterPro" id="IPR036390">
    <property type="entry name" value="WH_DNA-bd_sf"/>
</dbReference>
<feature type="region of interest" description="Disordered" evidence="3">
    <location>
        <begin position="446"/>
        <end position="465"/>
    </location>
</feature>
<sequence length="1265" mass="137383">MSTNKSFAPGSDVGGESINPSGVTNQGVGNSKREGPWSQQAASMFTCEMPSNMSDRDWPSLQVHHDGNADPQPNVAKPLPKIKPPDPTHLSTEKEASDRKQSSCRQKNKWKTVPLDYTYSKEPTNDSKPLTEAKSNKLEYGKLSSTSRNSATDASSCPTVSKSRNFVRTPRSQRISKRLPRRPPPTSNLSTACVSANSTSIKSHPSGLTRKVDRFRSQPQLAALPPILPYSFYPQANGTLQLPAHPFGYPIVMIYAPPENYIGSDPVTTPLFSCASPESNDQNVINSVQSPGTQTWIPTTVDSTKPSETASTPVGVSTASIYLQPPGVLHLCPPLSPVNAECALQSQILHQIEFYFSENNLVRDTFLRRHMDSSGWVPISVIAKFNRVASLSTDLNKIIKALLPSQVVEVDTSGMRVRCRDRPTHWVIRSKTQNFEENRRVVNVSTDKSEDKCSDSGHRTPVFPLNPDAPEFVPSAGLQAHQRKANAFGDGQRPDVSLKPSVVEDQVEGEGPFAFEEFNSNASAPTSPEHRETRVQIEDKRRTRQISAEEDIDDTMLSHLLVVAPSLCPSVFPSRSNIAGNTRDLSSQDFVAETEISRSLPEDGMLDDINSQLIQLANEFCPPSTSVNGSEKTGMLTTGTSEVVDSVNPEGVAAEATPASFENLIPATGVASSLSTPTGTSASLLGNVPTSTAPPFIPSGATLLPAVLAYPTSYLPPASALPHGACGRGSRFPQPPTAAPLLCPPPWIPMPQFFQPIVNGFGTSTSTQSILSPCSAQPEKTGSNLSDPTNSSPSPTSLSTGTKATSSSADRPIVTCSPGVPTTTPVVISPAAPGFFLYSAGANGEFHALPVAPLNPSTGAPVSGTATGLINSAFVGLPRPLLPQQPLPFPPTGLDENSKIVTEATPVTFKSKKPTPSGFFPGHYEARRPAHVGPHQTHRYRTVSTGATTSHSSEPHVGFLFTGMGEGKRLRTVSECRDAVGPVGSSSTSEAAFSYHPSQILLQQRGFTFHRYNKFRAACLRDRESHGRGMSQEMNTLYRFWSFFLRENFNRTMYKEFRRFSNEDAKVGSRYGIECLFRFYSYGLERRFRSDLFKDFEDETLVDYEAGHLYGLEKFWAYLHYSKNTIEVNPKLSEILKKYKTLEDFRANFQPPDGFFVARARRRTQSEIITSSNYLCGVADSPSQRLSDLPAGGSSKENSSDSETDCANKQKTEKKSTGEGLFAVIQSPKLSNASLSPSLHLPKKRTESSSETVAPAKASTEGSKS</sequence>
<dbReference type="InterPro" id="IPR006630">
    <property type="entry name" value="La_HTH"/>
</dbReference>
<dbReference type="SMART" id="SM00715">
    <property type="entry name" value="LA"/>
    <property type="match status" value="1"/>
</dbReference>
<feature type="compositionally biased region" description="Polar residues" evidence="3">
    <location>
        <begin position="143"/>
        <end position="173"/>
    </location>
</feature>
<dbReference type="Pfam" id="PF21071">
    <property type="entry name" value="LARP1_HEAT"/>
    <property type="match status" value="1"/>
</dbReference>
<feature type="compositionally biased region" description="Low complexity" evidence="3">
    <location>
        <begin position="783"/>
        <end position="800"/>
    </location>
</feature>
<feature type="compositionally biased region" description="Basic and acidic residues" evidence="3">
    <location>
        <begin position="123"/>
        <end position="140"/>
    </location>
</feature>
<dbReference type="WBParaSite" id="MCU_005587-RB">
    <property type="protein sequence ID" value="MCU_005587-RB"/>
    <property type="gene ID" value="MCU_005587"/>
</dbReference>
<dbReference type="InterPro" id="IPR006607">
    <property type="entry name" value="DM15"/>
</dbReference>
<feature type="compositionally biased region" description="Polar residues" evidence="3">
    <location>
        <begin position="37"/>
        <end position="53"/>
    </location>
</feature>
<dbReference type="SUPFAM" id="SSF46785">
    <property type="entry name" value="Winged helix' DNA-binding domain"/>
    <property type="match status" value="1"/>
</dbReference>
<feature type="compositionally biased region" description="Basic and acidic residues" evidence="3">
    <location>
        <begin position="54"/>
        <end position="68"/>
    </location>
</feature>
<dbReference type="Pfam" id="PF05383">
    <property type="entry name" value="La"/>
    <property type="match status" value="1"/>
</dbReference>
<dbReference type="CDD" id="cd07323">
    <property type="entry name" value="LAM"/>
    <property type="match status" value="1"/>
</dbReference>